<feature type="binding site" evidence="11">
    <location>
        <position position="689"/>
    </location>
    <ligand>
        <name>Zn(2+)</name>
        <dbReference type="ChEBI" id="CHEBI:29105"/>
    </ligand>
</feature>
<evidence type="ECO:0000256" key="8">
    <source>
        <dbReference type="ARBA" id="ARBA00022884"/>
    </source>
</evidence>
<gene>
    <name evidence="11 14" type="primary">alaS</name>
    <name evidence="14" type="ORF">ACFS25_09255</name>
</gene>
<dbReference type="SUPFAM" id="SSF101353">
    <property type="entry name" value="Putative anticodon-binding domain of alanyl-tRNA synthetase (AlaRS)"/>
    <property type="match status" value="1"/>
</dbReference>
<dbReference type="PRINTS" id="PR00980">
    <property type="entry name" value="TRNASYNTHALA"/>
</dbReference>
<dbReference type="SUPFAM" id="SSF55681">
    <property type="entry name" value="Class II aaRS and biotin synthetases"/>
    <property type="match status" value="1"/>
</dbReference>
<accession>A0ABW6AHM2</accession>
<dbReference type="Pfam" id="PF07973">
    <property type="entry name" value="tRNA_SAD"/>
    <property type="match status" value="1"/>
</dbReference>
<dbReference type="Gene3D" id="3.10.310.40">
    <property type="match status" value="1"/>
</dbReference>
<comment type="catalytic activity">
    <reaction evidence="11">
        <text>tRNA(Ala) + L-alanine + ATP = L-alanyl-tRNA(Ala) + AMP + diphosphate</text>
        <dbReference type="Rhea" id="RHEA:12540"/>
        <dbReference type="Rhea" id="RHEA-COMP:9657"/>
        <dbReference type="Rhea" id="RHEA-COMP:9923"/>
        <dbReference type="ChEBI" id="CHEBI:30616"/>
        <dbReference type="ChEBI" id="CHEBI:33019"/>
        <dbReference type="ChEBI" id="CHEBI:57972"/>
        <dbReference type="ChEBI" id="CHEBI:78442"/>
        <dbReference type="ChEBI" id="CHEBI:78497"/>
        <dbReference type="ChEBI" id="CHEBI:456215"/>
        <dbReference type="EC" id="6.1.1.7"/>
    </reaction>
</comment>
<keyword evidence="11" id="KW-0963">Cytoplasm</keyword>
<evidence type="ECO:0000256" key="12">
    <source>
        <dbReference type="SAM" id="Coils"/>
    </source>
</evidence>
<keyword evidence="12" id="KW-0175">Coiled coil</keyword>
<evidence type="ECO:0000256" key="1">
    <source>
        <dbReference type="ARBA" id="ARBA00008226"/>
    </source>
</evidence>
<dbReference type="GO" id="GO:0004813">
    <property type="term" value="F:alanine-tRNA ligase activity"/>
    <property type="evidence" value="ECO:0007669"/>
    <property type="project" value="UniProtKB-EC"/>
</dbReference>
<dbReference type="InterPro" id="IPR023033">
    <property type="entry name" value="Ala_tRNA_ligase_euk/bac"/>
</dbReference>
<feature type="binding site" evidence="11">
    <location>
        <position position="793"/>
    </location>
    <ligand>
        <name>Zn(2+)</name>
        <dbReference type="ChEBI" id="CHEBI:29105"/>
    </ligand>
</feature>
<organism evidence="14 15">
    <name type="scientific">Spirosoma flavum</name>
    <dbReference type="NCBI Taxonomy" id="2048557"/>
    <lineage>
        <taxon>Bacteria</taxon>
        <taxon>Pseudomonadati</taxon>
        <taxon>Bacteroidota</taxon>
        <taxon>Cytophagia</taxon>
        <taxon>Cytophagales</taxon>
        <taxon>Cytophagaceae</taxon>
        <taxon>Spirosoma</taxon>
    </lineage>
</organism>
<dbReference type="Gene3D" id="2.40.30.130">
    <property type="match status" value="1"/>
</dbReference>
<feature type="coiled-coil region" evidence="12">
    <location>
        <begin position="858"/>
        <end position="885"/>
    </location>
</feature>
<dbReference type="InterPro" id="IPR045864">
    <property type="entry name" value="aa-tRNA-synth_II/BPL/LPL"/>
</dbReference>
<comment type="domain">
    <text evidence="11">Consists of three domains; the N-terminal catalytic domain, the editing domain and the C-terminal C-Ala domain. The editing domain removes incorrectly charged amino acids, while the C-Ala domain, along with tRNA(Ala), serves as a bridge to cooperatively bring together the editing and aminoacylation centers thus stimulating deacylation of misacylated tRNAs.</text>
</comment>
<keyword evidence="9 11" id="KW-0648">Protein biosynthesis</keyword>
<dbReference type="PROSITE" id="PS50860">
    <property type="entry name" value="AA_TRNA_LIGASE_II_ALA"/>
    <property type="match status" value="1"/>
</dbReference>
<dbReference type="NCBIfam" id="TIGR00344">
    <property type="entry name" value="alaS"/>
    <property type="match status" value="1"/>
</dbReference>
<dbReference type="PANTHER" id="PTHR11777:SF9">
    <property type="entry name" value="ALANINE--TRNA LIGASE, CYTOPLASMIC"/>
    <property type="match status" value="1"/>
</dbReference>
<dbReference type="Gene3D" id="3.30.54.20">
    <property type="match status" value="1"/>
</dbReference>
<dbReference type="InterPro" id="IPR018162">
    <property type="entry name" value="Ala-tRNA-ligase_IIc_anticod-bd"/>
</dbReference>
<evidence type="ECO:0000256" key="2">
    <source>
        <dbReference type="ARBA" id="ARBA00022555"/>
    </source>
</evidence>
<dbReference type="Pfam" id="PF02272">
    <property type="entry name" value="DHHA1"/>
    <property type="match status" value="1"/>
</dbReference>
<proteinExistence type="inferred from homology"/>
<dbReference type="InterPro" id="IPR003156">
    <property type="entry name" value="DHHA1_dom"/>
</dbReference>
<dbReference type="EMBL" id="JBHUOM010000002">
    <property type="protein sequence ID" value="MFD2933967.1"/>
    <property type="molecule type" value="Genomic_DNA"/>
</dbReference>
<evidence type="ECO:0000256" key="4">
    <source>
        <dbReference type="ARBA" id="ARBA00022723"/>
    </source>
</evidence>
<comment type="subcellular location">
    <subcellularLocation>
        <location evidence="11">Cytoplasm</location>
    </subcellularLocation>
</comment>
<evidence type="ECO:0000256" key="7">
    <source>
        <dbReference type="ARBA" id="ARBA00022840"/>
    </source>
</evidence>
<comment type="caution">
    <text evidence="14">The sequence shown here is derived from an EMBL/GenBank/DDBJ whole genome shotgun (WGS) entry which is preliminary data.</text>
</comment>
<comment type="function">
    <text evidence="11">Catalyzes the attachment of alanine to tRNA(Ala) in a two-step reaction: alanine is first activated by ATP to form Ala-AMP and then transferred to the acceptor end of tRNA(Ala). Also edits incorrectly charged Ser-tRNA(Ala) and Gly-tRNA(Ala) via its editing domain.</text>
</comment>
<keyword evidence="15" id="KW-1185">Reference proteome</keyword>
<evidence type="ECO:0000313" key="14">
    <source>
        <dbReference type="EMBL" id="MFD2933967.1"/>
    </source>
</evidence>
<keyword evidence="10 11" id="KW-0030">Aminoacyl-tRNA synthetase</keyword>
<dbReference type="Proteomes" id="UP001597512">
    <property type="component" value="Unassembled WGS sequence"/>
</dbReference>
<evidence type="ECO:0000256" key="6">
    <source>
        <dbReference type="ARBA" id="ARBA00022833"/>
    </source>
</evidence>
<dbReference type="InterPro" id="IPR050058">
    <property type="entry name" value="Ala-tRNA_ligase"/>
</dbReference>
<keyword evidence="8 11" id="KW-0694">RNA-binding</keyword>
<evidence type="ECO:0000256" key="11">
    <source>
        <dbReference type="HAMAP-Rule" id="MF_00036"/>
    </source>
</evidence>
<evidence type="ECO:0000256" key="3">
    <source>
        <dbReference type="ARBA" id="ARBA00022598"/>
    </source>
</evidence>
<evidence type="ECO:0000313" key="15">
    <source>
        <dbReference type="Proteomes" id="UP001597512"/>
    </source>
</evidence>
<keyword evidence="3 11" id="KW-0436">Ligase</keyword>
<comment type="similarity">
    <text evidence="1 11">Belongs to the class-II aminoacyl-tRNA synthetase family.</text>
</comment>
<keyword evidence="4 11" id="KW-0479">Metal-binding</keyword>
<feature type="domain" description="Alanyl-transfer RNA synthetases family profile" evidence="13">
    <location>
        <begin position="1"/>
        <end position="836"/>
    </location>
</feature>
<dbReference type="SMART" id="SM00863">
    <property type="entry name" value="tRNA_SAD"/>
    <property type="match status" value="1"/>
</dbReference>
<feature type="binding site" evidence="11">
    <location>
        <position position="797"/>
    </location>
    <ligand>
        <name>Zn(2+)</name>
        <dbReference type="ChEBI" id="CHEBI:29105"/>
    </ligand>
</feature>
<dbReference type="CDD" id="cd00673">
    <property type="entry name" value="AlaRS_core"/>
    <property type="match status" value="1"/>
</dbReference>
<dbReference type="InterPro" id="IPR009000">
    <property type="entry name" value="Transl_B-barrel_sf"/>
</dbReference>
<sequence>MTSHEIRRHFLDFFHSKHHLIVSSAPLVAKNDPTLMFNNSGMAQFKDFFLGNGTPPAKRVADTQKCLRVSGKHNDLEDVGFDTYHHTMFEMLGNWSFGDYFKKEAITWAWELLTEVYQLPKDRLYVSVFQGDEKDGVPFDQEAFDLWKPIVGEDRIIYGNKKDNFWEMGDTGPCGPCSEIHVDLRSPEEVASTPGKELVNADHPQVVEIWNLVFMQFNRKADSSLEPLPARHVDTGMGFERLCMAIQGKKSNYDTDVFSGTINVIEELSGRKYEAGKGMPDVAMRVIADHIRAVSFAISDGLVPSNAKAGYVIRRILRRAIRYGYSYLNLTEPFMTKLVPTLADQFADVFPELYAQRDFVATVIREEEIAFLRTLGTGLGRVDAITNELSKAIAADIPTVTSKLSDVAKSVETLAELNPDSNLLNFKSDLTKSLGAITQFSEGLKTNIKNIGDLSFQLSKALEASRAASQFQNLQSSVDTSGLSKVIQNLQSSIDISGLSKVIQNIRDLTKIPGETVFELNDTFGFPADLTALIAREKGLTIDEVGFQKALQEQKTRSRKDATSSAGDWIELTATERIEFVGYDQPEAYAHIVKYRRIQNKQGTQIQVVIDKTPFYAESGGQIGDTGVLRLFAGSDQIGTLTVLDTKKENDLTIHIVQDVTGLDELLTEADSVYAVINTARRGLIASNHSATHLLHAALRDVLGKHVAQKGSYVGPDALRFDFSHFSKVTDEQLAEVERIVNEKIREDIKLDEKRNVPIGQAKELGATALFGEKYGDFVRVITFDPNYSVELCGGTHVRATGHIGLFKFTGEGSVSTGIRRIEAKTSAGAEALVNEQMAVVSELKDLLKAPKDVVKAVQALLDERGVLQKQIEALQNEKVQQLKNQLLDKVEAVNGHSRLIERVDIHSADALKQLAYDLKAKVDNLALVLGADINGKPQLAVMLPDSLIQGKNLNAGQVVKELAKNIKGGGGGQPFFATAGGTDLSGLDAALAQGKELLG</sequence>
<dbReference type="SUPFAM" id="SSF55186">
    <property type="entry name" value="ThrRS/AlaRS common domain"/>
    <property type="match status" value="1"/>
</dbReference>
<dbReference type="Pfam" id="PF01411">
    <property type="entry name" value="tRNA-synt_2c"/>
    <property type="match status" value="2"/>
</dbReference>
<reference evidence="15" key="1">
    <citation type="journal article" date="2019" name="Int. J. Syst. Evol. Microbiol.">
        <title>The Global Catalogue of Microorganisms (GCM) 10K type strain sequencing project: providing services to taxonomists for standard genome sequencing and annotation.</title>
        <authorList>
            <consortium name="The Broad Institute Genomics Platform"/>
            <consortium name="The Broad Institute Genome Sequencing Center for Infectious Disease"/>
            <person name="Wu L."/>
            <person name="Ma J."/>
        </authorList>
    </citation>
    <scope>NUCLEOTIDE SEQUENCE [LARGE SCALE GENOMIC DNA]</scope>
    <source>
        <strain evidence="15">KCTC 52490</strain>
    </source>
</reference>
<keyword evidence="5 11" id="KW-0547">Nucleotide-binding</keyword>
<dbReference type="InterPro" id="IPR002318">
    <property type="entry name" value="Ala-tRNA-lgiase_IIc"/>
</dbReference>
<comment type="cofactor">
    <cofactor evidence="11">
        <name>Zn(2+)</name>
        <dbReference type="ChEBI" id="CHEBI:29105"/>
    </cofactor>
    <text evidence="11">Binds 1 zinc ion per subunit.</text>
</comment>
<keyword evidence="7 11" id="KW-0067">ATP-binding</keyword>
<dbReference type="Gene3D" id="3.30.980.10">
    <property type="entry name" value="Threonyl-trna Synthetase, Chain A, domain 2"/>
    <property type="match status" value="1"/>
</dbReference>
<dbReference type="RefSeq" id="WP_381499043.1">
    <property type="nucleotide sequence ID" value="NZ_JBHUOM010000002.1"/>
</dbReference>
<keyword evidence="2 11" id="KW-0820">tRNA-binding</keyword>
<evidence type="ECO:0000256" key="5">
    <source>
        <dbReference type="ARBA" id="ARBA00022741"/>
    </source>
</evidence>
<protein>
    <recommendedName>
        <fullName evidence="11">Alanine--tRNA ligase</fullName>
        <ecNumber evidence="11">6.1.1.7</ecNumber>
    </recommendedName>
    <alternativeName>
        <fullName evidence="11">Alanyl-tRNA synthetase</fullName>
        <shortName evidence="11">AlaRS</shortName>
    </alternativeName>
</protein>
<dbReference type="PANTHER" id="PTHR11777">
    <property type="entry name" value="ALANYL-TRNA SYNTHETASE"/>
    <property type="match status" value="1"/>
</dbReference>
<keyword evidence="6 11" id="KW-0862">Zinc</keyword>
<dbReference type="EC" id="6.1.1.7" evidence="11"/>
<dbReference type="SUPFAM" id="SSF50447">
    <property type="entry name" value="Translation proteins"/>
    <property type="match status" value="1"/>
</dbReference>
<evidence type="ECO:0000256" key="9">
    <source>
        <dbReference type="ARBA" id="ARBA00022917"/>
    </source>
</evidence>
<dbReference type="InterPro" id="IPR018165">
    <property type="entry name" value="Ala-tRNA-synth_IIc_core"/>
</dbReference>
<evidence type="ECO:0000259" key="13">
    <source>
        <dbReference type="PROSITE" id="PS50860"/>
    </source>
</evidence>
<dbReference type="InterPro" id="IPR018164">
    <property type="entry name" value="Ala-tRNA-synth_IIc_N"/>
</dbReference>
<dbReference type="InterPro" id="IPR018163">
    <property type="entry name" value="Thr/Ala-tRNA-synth_IIc_edit"/>
</dbReference>
<dbReference type="InterPro" id="IPR012947">
    <property type="entry name" value="tRNA_SAD"/>
</dbReference>
<feature type="binding site" evidence="11">
    <location>
        <position position="693"/>
    </location>
    <ligand>
        <name>Zn(2+)</name>
        <dbReference type="ChEBI" id="CHEBI:29105"/>
    </ligand>
</feature>
<dbReference type="HAMAP" id="MF_00036_B">
    <property type="entry name" value="Ala_tRNA_synth_B"/>
    <property type="match status" value="1"/>
</dbReference>
<dbReference type="Gene3D" id="3.30.930.10">
    <property type="entry name" value="Bira Bifunctional Protein, Domain 2"/>
    <property type="match status" value="1"/>
</dbReference>
<evidence type="ECO:0000256" key="10">
    <source>
        <dbReference type="ARBA" id="ARBA00023146"/>
    </source>
</evidence>
<name>A0ABW6AHM2_9BACT</name>